<reference evidence="1" key="1">
    <citation type="submission" date="2021-06" db="EMBL/GenBank/DDBJ databases">
        <authorList>
            <person name="Kallberg Y."/>
            <person name="Tangrot J."/>
            <person name="Rosling A."/>
        </authorList>
    </citation>
    <scope>NUCLEOTIDE SEQUENCE</scope>
    <source>
        <strain evidence="1">CL356</strain>
    </source>
</reference>
<proteinExistence type="predicted"/>
<sequence>MPDKTQGGSLRVVKDCASGTVGGIVQVFVGQVGGNSVGERLQTQPIPKPGEQAKYTGMFDCTRKIRKNEGFRAFYKGTTTPLVGVGACVSIQFVVLEFMKRLFNDSNGGTGAPLTNPQLYWSGAIAGTANSLVSGPVEHIRT</sequence>
<accession>A0ACA9M6A1</accession>
<protein>
    <submittedName>
        <fullName evidence="1">3398_t:CDS:1</fullName>
    </submittedName>
</protein>
<evidence type="ECO:0000313" key="2">
    <source>
        <dbReference type="Proteomes" id="UP000789525"/>
    </source>
</evidence>
<dbReference type="EMBL" id="CAJVPT010010468">
    <property type="protein sequence ID" value="CAG8570694.1"/>
    <property type="molecule type" value="Genomic_DNA"/>
</dbReference>
<comment type="caution">
    <text evidence="1">The sequence shown here is derived from an EMBL/GenBank/DDBJ whole genome shotgun (WGS) entry which is preliminary data.</text>
</comment>
<dbReference type="Proteomes" id="UP000789525">
    <property type="component" value="Unassembled WGS sequence"/>
</dbReference>
<feature type="non-terminal residue" evidence="1">
    <location>
        <position position="142"/>
    </location>
</feature>
<keyword evidence="2" id="KW-1185">Reference proteome</keyword>
<gene>
    <name evidence="1" type="ORF">ACOLOM_LOCUS5592</name>
</gene>
<name>A0ACA9M6A1_9GLOM</name>
<organism evidence="1 2">
    <name type="scientific">Acaulospora colombiana</name>
    <dbReference type="NCBI Taxonomy" id="27376"/>
    <lineage>
        <taxon>Eukaryota</taxon>
        <taxon>Fungi</taxon>
        <taxon>Fungi incertae sedis</taxon>
        <taxon>Mucoromycota</taxon>
        <taxon>Glomeromycotina</taxon>
        <taxon>Glomeromycetes</taxon>
        <taxon>Diversisporales</taxon>
        <taxon>Acaulosporaceae</taxon>
        <taxon>Acaulospora</taxon>
    </lineage>
</organism>
<evidence type="ECO:0000313" key="1">
    <source>
        <dbReference type="EMBL" id="CAG8570694.1"/>
    </source>
</evidence>